<accession>A0AA97GUY3</accession>
<feature type="region of interest" description="Disordered" evidence="1">
    <location>
        <begin position="35"/>
        <end position="56"/>
    </location>
</feature>
<dbReference type="RefSeq" id="WP_420041456.1">
    <property type="nucleotide sequence ID" value="NZ_CP128986.1"/>
</dbReference>
<evidence type="ECO:0000256" key="1">
    <source>
        <dbReference type="SAM" id="MobiDB-lite"/>
    </source>
</evidence>
<dbReference type="EMBL" id="CP128986">
    <property type="protein sequence ID" value="WOC12205.1"/>
    <property type="molecule type" value="Genomic_DNA"/>
</dbReference>
<organism evidence="2">
    <name type="scientific">Gordonia sp. MP11Mi</name>
    <dbReference type="NCBI Taxonomy" id="3022769"/>
    <lineage>
        <taxon>Bacteria</taxon>
        <taxon>Bacillati</taxon>
        <taxon>Actinomycetota</taxon>
        <taxon>Actinomycetes</taxon>
        <taxon>Mycobacteriales</taxon>
        <taxon>Gordoniaceae</taxon>
        <taxon>Gordonia</taxon>
    </lineage>
</organism>
<gene>
    <name evidence="2" type="ORF">MP11Mi_12880</name>
</gene>
<reference evidence="2" key="1">
    <citation type="submission" date="2023-06" db="EMBL/GenBank/DDBJ databases">
        <title>Gordonia sp. nov. and Pseudochrobactrum sp. nov., two species isolated from the burying beetle Nicrophorus vespilloides.</title>
        <authorList>
            <person name="Poehlein A."/>
            <person name="Guzman J."/>
            <person name="Daniel R."/>
            <person name="Vilcinskas A."/>
        </authorList>
    </citation>
    <scope>NUCLEOTIDE SEQUENCE</scope>
    <source>
        <strain evidence="2">MP11Mi</strain>
    </source>
</reference>
<feature type="compositionally biased region" description="Low complexity" evidence="1">
    <location>
        <begin position="42"/>
        <end position="56"/>
    </location>
</feature>
<dbReference type="AlphaFoldDB" id="A0AA97GUY3"/>
<evidence type="ECO:0000313" key="2">
    <source>
        <dbReference type="EMBL" id="WOC12205.1"/>
    </source>
</evidence>
<protein>
    <submittedName>
        <fullName evidence="2">Uncharacterized protein</fullName>
    </submittedName>
</protein>
<sequence length="56" mass="5849">MRQKLLVAVGSVLLLLLTAVVIVLRRARTEHPPVSQTIPRIDAASSTADDAGAGSL</sequence>
<proteinExistence type="predicted"/>
<name>A0AA97GUY3_9ACTN</name>